<evidence type="ECO:0000259" key="5">
    <source>
        <dbReference type="Pfam" id="PF22924"/>
    </source>
</evidence>
<evidence type="ECO:0000256" key="3">
    <source>
        <dbReference type="ARBA" id="ARBA00022630"/>
    </source>
</evidence>
<dbReference type="InterPro" id="IPR036250">
    <property type="entry name" value="AcylCo_DH-like_C"/>
</dbReference>
<dbReference type="InterPro" id="IPR009100">
    <property type="entry name" value="AcylCoA_DH/oxidase_NM_dom_sf"/>
</dbReference>
<reference evidence="6 7" key="1">
    <citation type="submission" date="2018-08" db="EMBL/GenBank/DDBJ databases">
        <authorList>
            <person name="Laetsch R D."/>
            <person name="Stevens L."/>
            <person name="Kumar S."/>
            <person name="Blaxter L. M."/>
        </authorList>
    </citation>
    <scope>NUCLEOTIDE SEQUENCE [LARGE SCALE GENOMIC DNA]</scope>
</reference>
<feature type="non-terminal residue" evidence="6">
    <location>
        <position position="1"/>
    </location>
</feature>
<dbReference type="GO" id="GO:0055088">
    <property type="term" value="P:lipid homeostasis"/>
    <property type="evidence" value="ECO:0007669"/>
    <property type="project" value="TreeGrafter"/>
</dbReference>
<dbReference type="InterPro" id="IPR055060">
    <property type="entry name" value="ACOX_C_alpha1"/>
</dbReference>
<dbReference type="SUPFAM" id="SSF56645">
    <property type="entry name" value="Acyl-CoA dehydrogenase NM domain-like"/>
    <property type="match status" value="1"/>
</dbReference>
<comment type="pathway">
    <text evidence="2">Lipid metabolism.</text>
</comment>
<dbReference type="Pfam" id="PF22924">
    <property type="entry name" value="ACOX_C_alpha1"/>
    <property type="match status" value="1"/>
</dbReference>
<dbReference type="GO" id="GO:0016402">
    <property type="term" value="F:pristanoyl-CoA oxidase activity"/>
    <property type="evidence" value="ECO:0007669"/>
    <property type="project" value="TreeGrafter"/>
</dbReference>
<dbReference type="Gene3D" id="2.40.110.10">
    <property type="entry name" value="Butyryl-CoA Dehydrogenase, subunit A, domain 2"/>
    <property type="match status" value="1"/>
</dbReference>
<name>A0A498SS71_ACAVI</name>
<dbReference type="GO" id="GO:0071949">
    <property type="term" value="F:FAD binding"/>
    <property type="evidence" value="ECO:0007669"/>
    <property type="project" value="InterPro"/>
</dbReference>
<evidence type="ECO:0000313" key="7">
    <source>
        <dbReference type="Proteomes" id="UP000276991"/>
    </source>
</evidence>
<dbReference type="GO" id="GO:0005777">
    <property type="term" value="C:peroxisome"/>
    <property type="evidence" value="ECO:0007669"/>
    <property type="project" value="InterPro"/>
</dbReference>
<comment type="cofactor">
    <cofactor evidence="1">
        <name>FAD</name>
        <dbReference type="ChEBI" id="CHEBI:57692"/>
    </cofactor>
</comment>
<keyword evidence="7" id="KW-1185">Reference proteome</keyword>
<evidence type="ECO:0000313" key="6">
    <source>
        <dbReference type="EMBL" id="VBB34702.1"/>
    </source>
</evidence>
<dbReference type="Proteomes" id="UP000276991">
    <property type="component" value="Unassembled WGS sequence"/>
</dbReference>
<gene>
    <name evidence="6" type="ORF">NAV_LOCUS9493</name>
</gene>
<dbReference type="PANTHER" id="PTHR10909:SF390">
    <property type="entry name" value="PEROXISOMAL ACYL-COENZYME A OXIDASE 3"/>
    <property type="match status" value="1"/>
</dbReference>
<organism evidence="6 7">
    <name type="scientific">Acanthocheilonema viteae</name>
    <name type="common">Filarial nematode worm</name>
    <name type="synonym">Dipetalonema viteae</name>
    <dbReference type="NCBI Taxonomy" id="6277"/>
    <lineage>
        <taxon>Eukaryota</taxon>
        <taxon>Metazoa</taxon>
        <taxon>Ecdysozoa</taxon>
        <taxon>Nematoda</taxon>
        <taxon>Chromadorea</taxon>
        <taxon>Rhabditida</taxon>
        <taxon>Spirurina</taxon>
        <taxon>Spiruromorpha</taxon>
        <taxon>Filarioidea</taxon>
        <taxon>Onchocercidae</taxon>
        <taxon>Acanthocheilonema</taxon>
    </lineage>
</organism>
<evidence type="ECO:0000256" key="1">
    <source>
        <dbReference type="ARBA" id="ARBA00001974"/>
    </source>
</evidence>
<dbReference type="InterPro" id="IPR012258">
    <property type="entry name" value="Acyl-CoA_oxidase"/>
</dbReference>
<dbReference type="InterPro" id="IPR046373">
    <property type="entry name" value="Acyl-CoA_Oxase/DH_mid-dom_sf"/>
</dbReference>
<dbReference type="PANTHER" id="PTHR10909">
    <property type="entry name" value="ELECTRON TRANSPORT OXIDOREDUCTASE"/>
    <property type="match status" value="1"/>
</dbReference>
<dbReference type="EMBL" id="UPTC01003937">
    <property type="protein sequence ID" value="VBB34702.1"/>
    <property type="molecule type" value="Genomic_DNA"/>
</dbReference>
<dbReference type="SUPFAM" id="SSF47203">
    <property type="entry name" value="Acyl-CoA dehydrogenase C-terminal domain-like"/>
    <property type="match status" value="1"/>
</dbReference>
<protein>
    <recommendedName>
        <fullName evidence="5">Acyl-CoA oxidase C-alpha1 domain-containing protein</fullName>
    </recommendedName>
</protein>
<accession>A0A498SS71</accession>
<keyword evidence="3" id="KW-0285">Flavoprotein</keyword>
<dbReference type="Gene3D" id="1.20.140.10">
    <property type="entry name" value="Butyryl-CoA Dehydrogenase, subunit A, domain 3"/>
    <property type="match status" value="1"/>
</dbReference>
<evidence type="ECO:0000256" key="2">
    <source>
        <dbReference type="ARBA" id="ARBA00005189"/>
    </source>
</evidence>
<dbReference type="GO" id="GO:0005504">
    <property type="term" value="F:fatty acid binding"/>
    <property type="evidence" value="ECO:0007669"/>
    <property type="project" value="TreeGrafter"/>
</dbReference>
<evidence type="ECO:0000256" key="4">
    <source>
        <dbReference type="ARBA" id="ARBA00022827"/>
    </source>
</evidence>
<dbReference type="OrthoDB" id="538336at2759"/>
<feature type="domain" description="Acyl-CoA oxidase C-alpha1" evidence="5">
    <location>
        <begin position="309"/>
        <end position="379"/>
    </location>
</feature>
<dbReference type="STRING" id="6277.A0A498SS71"/>
<proteinExistence type="predicted"/>
<keyword evidence="4" id="KW-0274">FAD</keyword>
<dbReference type="AlphaFoldDB" id="A0A498SS71"/>
<dbReference type="FunFam" id="2.40.110.10:FF:000005">
    <property type="entry name" value="Acyl-coenzyme A oxidase"/>
    <property type="match status" value="1"/>
</dbReference>
<sequence length="401" mass="46566">EIHLWGFPKHVMIFMTPYQLDSTLEINDKLLEYRRMAGFCWHDLQEWLYGSESIKFKNEVFEKLRASNVFVRDWRTLTMDESRQICDRRWKQFLEYNFITFDGLKTNPERFVDFAEILESYDQSLAAKFYISAIFYVTILSMGTNRHHQILEKCRNNEIVGCFCLTELSHGSDANSVRTECHYDEGQFLMHTPDNEAIKCWAGNLAINATHAIIFAQLYINHVCHGLHAFCIQIRHFKTMTPLEGITIGDMGEKTGIWNGVDNGWIKFTKHRFHLDALLNRIATVHPDGTYQSILKDTKEQQLANLAILSIGRAAIVGKGAVAVQLAAIIATRYSAVRQQFRSANHAEERSVIEYPMQQHRFFPHIATSIALTIFHRKFIFICYKHFIRCAEDGRLPYEVV</sequence>
<dbReference type="GO" id="GO:0033540">
    <property type="term" value="P:fatty acid beta-oxidation using acyl-CoA oxidase"/>
    <property type="evidence" value="ECO:0007669"/>
    <property type="project" value="TreeGrafter"/>
</dbReference>